<protein>
    <submittedName>
        <fullName evidence="1">Uncharacterized protein</fullName>
    </submittedName>
</protein>
<name>A0ABQ2GYD1_9PSED</name>
<reference evidence="2" key="1">
    <citation type="journal article" date="2019" name="Int. J. Syst. Evol. Microbiol.">
        <title>The Global Catalogue of Microorganisms (GCM) 10K type strain sequencing project: providing services to taxonomists for standard genome sequencing and annotation.</title>
        <authorList>
            <consortium name="The Broad Institute Genomics Platform"/>
            <consortium name="The Broad Institute Genome Sequencing Center for Infectious Disease"/>
            <person name="Wu L."/>
            <person name="Ma J."/>
        </authorList>
    </citation>
    <scope>NUCLEOTIDE SEQUENCE [LARGE SCALE GENOMIC DNA]</scope>
    <source>
        <strain evidence="2">JCM 13501</strain>
    </source>
</reference>
<organism evidence="1 2">
    <name type="scientific">Pseudomonas asuensis</name>
    <dbReference type="NCBI Taxonomy" id="1825787"/>
    <lineage>
        <taxon>Bacteria</taxon>
        <taxon>Pseudomonadati</taxon>
        <taxon>Pseudomonadota</taxon>
        <taxon>Gammaproteobacteria</taxon>
        <taxon>Pseudomonadales</taxon>
        <taxon>Pseudomonadaceae</taxon>
        <taxon>Pseudomonas</taxon>
    </lineage>
</organism>
<proteinExistence type="predicted"/>
<dbReference type="Proteomes" id="UP000616499">
    <property type="component" value="Unassembled WGS sequence"/>
</dbReference>
<sequence length="55" mass="6240">MTEQDLGSGDELQALIQTGQARMVSIARRKSFHLLASAPLWKESPFDKHTLLFIR</sequence>
<dbReference type="EMBL" id="BMNW01000007">
    <property type="protein sequence ID" value="GGM19933.1"/>
    <property type="molecule type" value="Genomic_DNA"/>
</dbReference>
<comment type="caution">
    <text evidence="1">The sequence shown here is derived from an EMBL/GenBank/DDBJ whole genome shotgun (WGS) entry which is preliminary data.</text>
</comment>
<evidence type="ECO:0000313" key="2">
    <source>
        <dbReference type="Proteomes" id="UP000616499"/>
    </source>
</evidence>
<accession>A0ABQ2GYD1</accession>
<evidence type="ECO:0000313" key="1">
    <source>
        <dbReference type="EMBL" id="GGM19933.1"/>
    </source>
</evidence>
<gene>
    <name evidence="1" type="ORF">GCM10009425_33440</name>
</gene>
<keyword evidence="2" id="KW-1185">Reference proteome</keyword>